<feature type="transmembrane region" description="Helical" evidence="6">
    <location>
        <begin position="150"/>
        <end position="180"/>
    </location>
</feature>
<feature type="transmembrane region" description="Helical" evidence="6">
    <location>
        <begin position="115"/>
        <end position="138"/>
    </location>
</feature>
<dbReference type="AlphaFoldDB" id="A0A132MYN0"/>
<proteinExistence type="inferred from homology"/>
<evidence type="ECO:0000256" key="3">
    <source>
        <dbReference type="ARBA" id="ARBA00022692"/>
    </source>
</evidence>
<evidence type="ECO:0000313" key="9">
    <source>
        <dbReference type="Proteomes" id="UP000070188"/>
    </source>
</evidence>
<dbReference type="PATRIC" id="fig|1469144.10.peg.4151"/>
<dbReference type="InterPro" id="IPR051790">
    <property type="entry name" value="Cytochrome_c-biogenesis_DsbD"/>
</dbReference>
<keyword evidence="4 6" id="KW-1133">Transmembrane helix</keyword>
<accession>A0A132MYN0</accession>
<evidence type="ECO:0000256" key="1">
    <source>
        <dbReference type="ARBA" id="ARBA00004141"/>
    </source>
</evidence>
<dbReference type="PANTHER" id="PTHR31272">
    <property type="entry name" value="CYTOCHROME C-TYPE BIOGENESIS PROTEIN HI_1454-RELATED"/>
    <property type="match status" value="1"/>
</dbReference>
<feature type="transmembrane region" description="Helical" evidence="6">
    <location>
        <begin position="232"/>
        <end position="249"/>
    </location>
</feature>
<comment type="similarity">
    <text evidence="2">Belongs to the DsbD family.</text>
</comment>
<keyword evidence="9" id="KW-1185">Reference proteome</keyword>
<comment type="subcellular location">
    <subcellularLocation>
        <location evidence="1">Membrane</location>
        <topology evidence="1">Multi-pass membrane protein</topology>
    </subcellularLocation>
</comment>
<dbReference type="GO" id="GO:0016020">
    <property type="term" value="C:membrane"/>
    <property type="evidence" value="ECO:0007669"/>
    <property type="project" value="UniProtKB-SubCell"/>
</dbReference>
<sequence>MTVSMVGLAGPLVASVLAAPGDAFAEIVAGGSLPLALPVAALAGLVSFLSPCVLPLVPGYLSYVTGLAGLDLEQARRGRMLAGTLLFVLGFSAVFVSFGALFGSAGSLLLAQQRWLLPVFGALLVLFGLAFMGLVPGLQRELRIHRRPAFGLAGAPLLGALFGLGWTPCMGPTLAAVLALSTSSASASRGALLTFAYCLGLGLPFVLAGVAFRRAMGAFGWVKRHYAWVTRLGGGMLVVLGLLLITGLWNQLSIQLRVWAQSFGTVI</sequence>
<keyword evidence="3 6" id="KW-0812">Transmembrane</keyword>
<evidence type="ECO:0000256" key="2">
    <source>
        <dbReference type="ARBA" id="ARBA00006143"/>
    </source>
</evidence>
<comment type="caution">
    <text evidence="8">The sequence shown here is derived from an EMBL/GenBank/DDBJ whole genome shotgun (WGS) entry which is preliminary data.</text>
</comment>
<protein>
    <submittedName>
        <fullName evidence="8">Cytochrome c biogenesis protein transmembrane region</fullName>
    </submittedName>
</protein>
<evidence type="ECO:0000259" key="7">
    <source>
        <dbReference type="Pfam" id="PF02683"/>
    </source>
</evidence>
<evidence type="ECO:0000256" key="5">
    <source>
        <dbReference type="ARBA" id="ARBA00023136"/>
    </source>
</evidence>
<dbReference type="PANTHER" id="PTHR31272:SF4">
    <property type="entry name" value="CYTOCHROME C-TYPE BIOGENESIS PROTEIN HI_1454-RELATED"/>
    <property type="match status" value="1"/>
</dbReference>
<evidence type="ECO:0000256" key="6">
    <source>
        <dbReference type="SAM" id="Phobius"/>
    </source>
</evidence>
<dbReference type="Proteomes" id="UP000070188">
    <property type="component" value="Unassembled WGS sequence"/>
</dbReference>
<organism evidence="8 9">
    <name type="scientific">Carbonactinospora thermoautotrophica</name>
    <dbReference type="NCBI Taxonomy" id="1469144"/>
    <lineage>
        <taxon>Bacteria</taxon>
        <taxon>Bacillati</taxon>
        <taxon>Actinomycetota</taxon>
        <taxon>Actinomycetes</taxon>
        <taxon>Kitasatosporales</taxon>
        <taxon>Carbonactinosporaceae</taxon>
        <taxon>Carbonactinospora</taxon>
    </lineage>
</organism>
<dbReference type="GO" id="GO:0017004">
    <property type="term" value="P:cytochrome complex assembly"/>
    <property type="evidence" value="ECO:0007669"/>
    <property type="project" value="InterPro"/>
</dbReference>
<keyword evidence="5 6" id="KW-0472">Membrane</keyword>
<feature type="transmembrane region" description="Helical" evidence="6">
    <location>
        <begin position="192"/>
        <end position="212"/>
    </location>
</feature>
<dbReference type="STRING" id="1469144.LI90_3873"/>
<evidence type="ECO:0000256" key="4">
    <source>
        <dbReference type="ARBA" id="ARBA00022989"/>
    </source>
</evidence>
<gene>
    <name evidence="8" type="ORF">LI90_3873</name>
</gene>
<dbReference type="InterPro" id="IPR003834">
    <property type="entry name" value="Cyt_c_assmbl_TM_dom"/>
</dbReference>
<dbReference type="EMBL" id="LAXD01000001">
    <property type="protein sequence ID" value="KWX02826.1"/>
    <property type="molecule type" value="Genomic_DNA"/>
</dbReference>
<dbReference type="Pfam" id="PF02683">
    <property type="entry name" value="DsbD_TM"/>
    <property type="match status" value="1"/>
</dbReference>
<evidence type="ECO:0000313" key="8">
    <source>
        <dbReference type="EMBL" id="KWX02826.1"/>
    </source>
</evidence>
<dbReference type="RefSeq" id="WP_244884220.1">
    <property type="nucleotide sequence ID" value="NZ_LAXD01000001.1"/>
</dbReference>
<feature type="transmembrane region" description="Helical" evidence="6">
    <location>
        <begin position="81"/>
        <end position="103"/>
    </location>
</feature>
<feature type="transmembrane region" description="Helical" evidence="6">
    <location>
        <begin position="35"/>
        <end position="61"/>
    </location>
</feature>
<name>A0A132MYN0_9ACTN</name>
<feature type="domain" description="Cytochrome C biogenesis protein transmembrane" evidence="7">
    <location>
        <begin position="36"/>
        <end position="220"/>
    </location>
</feature>
<reference evidence="9" key="1">
    <citation type="submission" date="2015-04" db="EMBL/GenBank/DDBJ databases">
        <title>Physiological reanalysis, assessment of diazotrophy, and genome sequences of multiple isolates of Streptomyces thermoautotrophicus.</title>
        <authorList>
            <person name="MacKellar D.C."/>
            <person name="Lieber L."/>
            <person name="Norman J."/>
            <person name="Bolger A."/>
            <person name="Tobin C."/>
            <person name="Murray J.W."/>
            <person name="Chang R."/>
            <person name="Ford T."/>
            <person name="Nguyen P.Q."/>
            <person name="Woodward J."/>
            <person name="Permingeat H."/>
            <person name="Joshi N.S."/>
            <person name="Silver P.A."/>
            <person name="Usadel B."/>
            <person name="Rutherford A.W."/>
            <person name="Friesen M."/>
            <person name="Prell J."/>
        </authorList>
    </citation>
    <scope>NUCLEOTIDE SEQUENCE [LARGE SCALE GENOMIC DNA]</scope>
    <source>
        <strain evidence="9">H1</strain>
    </source>
</reference>